<reference evidence="2 3" key="1">
    <citation type="journal article" date="2015" name="Parasitol. Res.">
        <title>Viruses in close associations with free-living amoebae.</title>
        <authorList>
            <person name="Scheid P."/>
        </authorList>
    </citation>
    <scope>NUCLEOTIDE SEQUENCE [LARGE SCALE GENOMIC DNA]</scope>
    <source>
        <strain evidence="2">KlaHel</strain>
    </source>
</reference>
<dbReference type="InterPro" id="IPR036047">
    <property type="entry name" value="F-box-like_dom_sf"/>
</dbReference>
<evidence type="ECO:0000313" key="2">
    <source>
        <dbReference type="EMBL" id="AJF98114.1"/>
    </source>
</evidence>
<dbReference type="GeneID" id="23463031"/>
<organism evidence="2 3">
    <name type="scientific">Pandoravirus inopinatum</name>
    <dbReference type="NCBI Taxonomy" id="1605721"/>
    <lineage>
        <taxon>Viruses</taxon>
        <taxon>Pandoravirus</taxon>
    </lineage>
</organism>
<protein>
    <submittedName>
        <fullName evidence="2">F-box domain protein</fullName>
    </submittedName>
</protein>
<proteinExistence type="predicted"/>
<dbReference type="Proteomes" id="UP000202511">
    <property type="component" value="Segment"/>
</dbReference>
<feature type="region of interest" description="Disordered" evidence="1">
    <location>
        <begin position="1"/>
        <end position="63"/>
    </location>
</feature>
<evidence type="ECO:0000313" key="3">
    <source>
        <dbReference type="Proteomes" id="UP000202511"/>
    </source>
</evidence>
<accession>A0A0B5J3F3</accession>
<dbReference type="RefSeq" id="YP_009120349.1">
    <property type="nucleotide sequence ID" value="NC_026440.1"/>
</dbReference>
<dbReference type="SUPFAM" id="SSF81383">
    <property type="entry name" value="F-box domain"/>
    <property type="match status" value="1"/>
</dbReference>
<name>A0A0B5J3F3_9VIRU</name>
<dbReference type="CDD" id="cd09917">
    <property type="entry name" value="F-box_SF"/>
    <property type="match status" value="1"/>
</dbReference>
<dbReference type="KEGG" id="vg:23463031"/>
<dbReference type="EMBL" id="KP136319">
    <property type="protein sequence ID" value="AJF98114.1"/>
    <property type="molecule type" value="Genomic_DNA"/>
</dbReference>
<evidence type="ECO:0000256" key="1">
    <source>
        <dbReference type="SAM" id="MobiDB-lite"/>
    </source>
</evidence>
<sequence length="489" mass="52589">MHSTRPPAPTSQRQRRMRRRGTGEKRRCDSGTTPPSLSPAKRARATNLRDRCTAPYSSGDAPDAAVSQQSLLVDAFPDEILCAIMAHVYPTSALVRAGSACRRFHQASAFVRAQRSATRRRAGPHADPVGCAHQLLNAISLDDPNGMVDALDTGHVSLDDLLDPVYLWSAAAHNVVARVVGAPSLASDERLDRPILERVDRDPARAGYYTPLQAAILCGSVMCVHALVAVGARTSLCQAGPLARFVVGTLAWNDIHVSHISGTISDMGVVLHAKTHPRVSPTRDGEPDSARVDPIKLLSPIMASLPTDYLGGNAGRGILFNMLAKATGRIACMRIGEPARRCTESDCPIGANARSAFSPRAVTGLDAAAIADFAHAVDGIVEDACALAAFLMDRGCRPCCPLRPLFCRQPAKRRDESTCGDLQEQRRQDDRDTERSAAAELLNILRPCHAEKHPTDTHEESPEALLGAEAACFLIESLIALYDRSHPPL</sequence>